<dbReference type="AlphaFoldDB" id="A0AAV3RYQ1"/>
<evidence type="ECO:0000313" key="4">
    <source>
        <dbReference type="Proteomes" id="UP001454036"/>
    </source>
</evidence>
<feature type="transmembrane region" description="Helical" evidence="2">
    <location>
        <begin position="133"/>
        <end position="157"/>
    </location>
</feature>
<evidence type="ECO:0000256" key="1">
    <source>
        <dbReference type="SAM" id="MobiDB-lite"/>
    </source>
</evidence>
<dbReference type="PANTHER" id="PTHR36396:SF1">
    <property type="entry name" value="MALTASE-GLUCOAMYLASE, INTESTINAL PROTEIN"/>
    <property type="match status" value="1"/>
</dbReference>
<gene>
    <name evidence="3" type="ORF">LIER_33852</name>
</gene>
<keyword evidence="2" id="KW-0812">Transmembrane</keyword>
<accession>A0AAV3RYQ1</accession>
<name>A0AAV3RYQ1_LITER</name>
<evidence type="ECO:0000313" key="3">
    <source>
        <dbReference type="EMBL" id="GAA0186564.1"/>
    </source>
</evidence>
<comment type="caution">
    <text evidence="3">The sequence shown here is derived from an EMBL/GenBank/DDBJ whole genome shotgun (WGS) entry which is preliminary data.</text>
</comment>
<dbReference type="PANTHER" id="PTHR36396">
    <property type="entry name" value="MALTASE-GLUCOAMYLASE, INTESTINAL PROTEIN"/>
    <property type="match status" value="1"/>
</dbReference>
<keyword evidence="2" id="KW-1133">Transmembrane helix</keyword>
<feature type="compositionally biased region" description="Low complexity" evidence="1">
    <location>
        <begin position="16"/>
        <end position="27"/>
    </location>
</feature>
<keyword evidence="2" id="KW-0472">Membrane</keyword>
<organism evidence="3 4">
    <name type="scientific">Lithospermum erythrorhizon</name>
    <name type="common">Purple gromwell</name>
    <name type="synonym">Lithospermum officinale var. erythrorhizon</name>
    <dbReference type="NCBI Taxonomy" id="34254"/>
    <lineage>
        <taxon>Eukaryota</taxon>
        <taxon>Viridiplantae</taxon>
        <taxon>Streptophyta</taxon>
        <taxon>Embryophyta</taxon>
        <taxon>Tracheophyta</taxon>
        <taxon>Spermatophyta</taxon>
        <taxon>Magnoliopsida</taxon>
        <taxon>eudicotyledons</taxon>
        <taxon>Gunneridae</taxon>
        <taxon>Pentapetalae</taxon>
        <taxon>asterids</taxon>
        <taxon>lamiids</taxon>
        <taxon>Boraginales</taxon>
        <taxon>Boraginaceae</taxon>
        <taxon>Boraginoideae</taxon>
        <taxon>Lithospermeae</taxon>
        <taxon>Lithospermum</taxon>
    </lineage>
</organism>
<reference evidence="3 4" key="1">
    <citation type="submission" date="2024-01" db="EMBL/GenBank/DDBJ databases">
        <title>The complete chloroplast genome sequence of Lithospermum erythrorhizon: insights into the phylogenetic relationship among Boraginaceae species and the maternal lineages of purple gromwells.</title>
        <authorList>
            <person name="Okada T."/>
            <person name="Watanabe K."/>
        </authorList>
    </citation>
    <scope>NUCLEOTIDE SEQUENCE [LARGE SCALE GENOMIC DNA]</scope>
</reference>
<proteinExistence type="predicted"/>
<dbReference type="Proteomes" id="UP001454036">
    <property type="component" value="Unassembled WGS sequence"/>
</dbReference>
<sequence length="171" mass="19035">MTKETEDNNPKVNDYPTPDSTPKSTPPFIQIFCQTSGKNTRFAPGTKAGFALTFMNNKLIQIQTKTRTHLPFSSHIESVKDGEEPIVFGPTATLVDFGHGWKLMSVSDKKEIDKGLFGHSDLKNTTSTQEISFVYLGKILVSFVLIFLFGALCTLFLENLPQLILYIGQLT</sequence>
<dbReference type="EMBL" id="BAABME010013822">
    <property type="protein sequence ID" value="GAA0186564.1"/>
    <property type="molecule type" value="Genomic_DNA"/>
</dbReference>
<evidence type="ECO:0000256" key="2">
    <source>
        <dbReference type="SAM" id="Phobius"/>
    </source>
</evidence>
<feature type="region of interest" description="Disordered" evidence="1">
    <location>
        <begin position="1"/>
        <end position="27"/>
    </location>
</feature>
<protein>
    <submittedName>
        <fullName evidence="3">Amylase</fullName>
    </submittedName>
</protein>
<keyword evidence="4" id="KW-1185">Reference proteome</keyword>